<evidence type="ECO:0000256" key="4">
    <source>
        <dbReference type="ARBA" id="ARBA00022763"/>
    </source>
</evidence>
<evidence type="ECO:0000256" key="10">
    <source>
        <dbReference type="SAM" id="MobiDB-lite"/>
    </source>
</evidence>
<feature type="region of interest" description="Disordered" evidence="10">
    <location>
        <begin position="1"/>
        <end position="128"/>
    </location>
</feature>
<evidence type="ECO:0000256" key="8">
    <source>
        <dbReference type="ARBA" id="ARBA00023204"/>
    </source>
</evidence>
<dbReference type="GO" id="GO:0003684">
    <property type="term" value="F:damaged DNA binding"/>
    <property type="evidence" value="ECO:0007669"/>
    <property type="project" value="InterPro"/>
</dbReference>
<dbReference type="InterPro" id="IPR022652">
    <property type="entry name" value="Znf_XPA_CS"/>
</dbReference>
<dbReference type="PANTHER" id="PTHR10142">
    <property type="entry name" value="DNA REPAIR PROTEIN COMPLEMENTING XP-A CELLS"/>
    <property type="match status" value="1"/>
</dbReference>
<dbReference type="InterPro" id="IPR009061">
    <property type="entry name" value="DNA-bd_dom_put_sf"/>
</dbReference>
<evidence type="ECO:0000256" key="5">
    <source>
        <dbReference type="ARBA" id="ARBA00022771"/>
    </source>
</evidence>
<dbReference type="CDD" id="cd21076">
    <property type="entry name" value="DBD_XPA"/>
    <property type="match status" value="1"/>
</dbReference>
<dbReference type="InterPro" id="IPR022656">
    <property type="entry name" value="XPA_C"/>
</dbReference>
<comment type="subcellular location">
    <subcellularLocation>
        <location evidence="1">Nucleus</location>
    </subcellularLocation>
</comment>
<feature type="domain" description="XPA C-terminal" evidence="11">
    <location>
        <begin position="257"/>
        <end position="308"/>
    </location>
</feature>
<keyword evidence="7" id="KW-0238">DNA-binding</keyword>
<dbReference type="GO" id="GO:0006284">
    <property type="term" value="P:base-excision repair"/>
    <property type="evidence" value="ECO:0007669"/>
    <property type="project" value="TreeGrafter"/>
</dbReference>
<keyword evidence="4" id="KW-0227">DNA damage</keyword>
<feature type="compositionally biased region" description="Polar residues" evidence="10">
    <location>
        <begin position="106"/>
        <end position="119"/>
    </location>
</feature>
<dbReference type="PANTHER" id="PTHR10142:SF0">
    <property type="entry name" value="DNA REPAIR PROTEIN COMPLEMENTING XP-A CELLS"/>
    <property type="match status" value="1"/>
</dbReference>
<dbReference type="GO" id="GO:0000110">
    <property type="term" value="C:nucleotide-excision repair factor 1 complex"/>
    <property type="evidence" value="ECO:0007669"/>
    <property type="project" value="TreeGrafter"/>
</dbReference>
<feature type="compositionally biased region" description="Low complexity" evidence="10">
    <location>
        <begin position="83"/>
        <end position="105"/>
    </location>
</feature>
<organism evidence="12">
    <name type="scientific">Hirondellea gigas</name>
    <dbReference type="NCBI Taxonomy" id="1518452"/>
    <lineage>
        <taxon>Eukaryota</taxon>
        <taxon>Metazoa</taxon>
        <taxon>Ecdysozoa</taxon>
        <taxon>Arthropoda</taxon>
        <taxon>Crustacea</taxon>
        <taxon>Multicrustacea</taxon>
        <taxon>Malacostraca</taxon>
        <taxon>Eumalacostraca</taxon>
        <taxon>Peracarida</taxon>
        <taxon>Amphipoda</taxon>
        <taxon>Amphilochidea</taxon>
        <taxon>Lysianassida</taxon>
        <taxon>Lysianassidira</taxon>
        <taxon>Lysianassoidea</taxon>
        <taxon>Lysianassidae</taxon>
        <taxon>Hirondellea</taxon>
    </lineage>
</organism>
<evidence type="ECO:0000256" key="2">
    <source>
        <dbReference type="ARBA" id="ARBA00005548"/>
    </source>
</evidence>
<dbReference type="Pfam" id="PF05181">
    <property type="entry name" value="XPA_C"/>
    <property type="match status" value="1"/>
</dbReference>
<keyword evidence="5" id="KW-0863">Zinc-finger</keyword>
<evidence type="ECO:0000256" key="3">
    <source>
        <dbReference type="ARBA" id="ARBA00022723"/>
    </source>
</evidence>
<keyword evidence="3" id="KW-0479">Metal-binding</keyword>
<sequence length="396" mass="45498">MRMASTIKKTSMFDDSDSENEVESTIPPFPLNLPSKRINCSSKDHVSNHTEDISPPKKSKLNILSNGNTHKDDANKLNTLSTNSAKHSGNNKGSSKNNYSSAKSNDINGDSSASINNTNDEGRESSSAEIKLTAVQRARIEHNRQQALLIRRERMNKIMPPIKKSEQREKEGRKVVRINDTKLIDTGGGFFIEEDEELDKTSEADMIAALQKAEKPAPLEPQDRPRCLDCGNCFDSSYLLQKFDHHVCDDCRDNDAKHSLLTKTDARNEYLLKDVDLDLRKPPLRYIVRKNPHNERWGDMKLYLKLQIEKRCLEVWGSEEAMEEAIVKKEQQREVTKKKKFQKKIMELRMNVRSSLYTRASKRHEHEYGPEEYIAEDDEYSQTCATCGHSYRYDKI</sequence>
<accession>A0A2P2I554</accession>
<evidence type="ECO:0000256" key="9">
    <source>
        <dbReference type="ARBA" id="ARBA00023242"/>
    </source>
</evidence>
<dbReference type="GO" id="GO:1901255">
    <property type="term" value="P:nucleotide-excision repair involved in interstrand cross-link repair"/>
    <property type="evidence" value="ECO:0007669"/>
    <property type="project" value="TreeGrafter"/>
</dbReference>
<evidence type="ECO:0000256" key="6">
    <source>
        <dbReference type="ARBA" id="ARBA00022833"/>
    </source>
</evidence>
<keyword evidence="8" id="KW-0234">DNA repair</keyword>
<evidence type="ECO:0000313" key="12">
    <source>
        <dbReference type="EMBL" id="LAB69158.1"/>
    </source>
</evidence>
<dbReference type="Gene3D" id="3.90.530.10">
    <property type="entry name" value="XPA C-terminal domain"/>
    <property type="match status" value="1"/>
</dbReference>
<dbReference type="InterPro" id="IPR037129">
    <property type="entry name" value="XPA_sf"/>
</dbReference>
<proteinExistence type="evidence at transcript level"/>
<dbReference type="GO" id="GO:0000715">
    <property type="term" value="P:nucleotide-excision repair, DNA damage recognition"/>
    <property type="evidence" value="ECO:0007669"/>
    <property type="project" value="TreeGrafter"/>
</dbReference>
<reference evidence="12" key="1">
    <citation type="journal article" date="2018" name="Biosci. Biotechnol. Biochem.">
        <title>Polysaccharide hydrolase of the hadal zone amphipods Hirondellea gigas.</title>
        <authorList>
            <person name="Kobayashi H."/>
            <person name="Nagahama T."/>
            <person name="Arai W."/>
            <person name="Sasagawa Y."/>
            <person name="Umeda M."/>
            <person name="Hayashi T."/>
            <person name="Nikaido I."/>
            <person name="Watanabe H."/>
            <person name="Oguri K."/>
            <person name="Kitazato H."/>
            <person name="Fujioka K."/>
            <person name="Kido Y."/>
            <person name="Takami H."/>
        </authorList>
    </citation>
    <scope>NUCLEOTIDE SEQUENCE</scope>
    <source>
        <tissue evidence="12">Whole body</tissue>
    </source>
</reference>
<dbReference type="AlphaFoldDB" id="A0A2P2I554"/>
<evidence type="ECO:0000256" key="7">
    <source>
        <dbReference type="ARBA" id="ARBA00023125"/>
    </source>
</evidence>
<keyword evidence="9" id="KW-0539">Nucleus</keyword>
<dbReference type="GO" id="GO:0008270">
    <property type="term" value="F:zinc ion binding"/>
    <property type="evidence" value="ECO:0007669"/>
    <property type="project" value="UniProtKB-KW"/>
</dbReference>
<dbReference type="FunFam" id="3.90.530.10:FF:000001">
    <property type="entry name" value="DNA repair protein complementing XP-A cells"/>
    <property type="match status" value="1"/>
</dbReference>
<dbReference type="SUPFAM" id="SSF57716">
    <property type="entry name" value="Glucocorticoid receptor-like (DNA-binding domain)"/>
    <property type="match status" value="1"/>
</dbReference>
<dbReference type="SUPFAM" id="SSF46955">
    <property type="entry name" value="Putative DNA-binding domain"/>
    <property type="match status" value="1"/>
</dbReference>
<dbReference type="NCBIfam" id="TIGR00598">
    <property type="entry name" value="rad14"/>
    <property type="match status" value="1"/>
</dbReference>
<protein>
    <submittedName>
        <fullName evidence="12">DNA repair protein complementing XP-A cells homolog</fullName>
    </submittedName>
</protein>
<dbReference type="Pfam" id="PF01286">
    <property type="entry name" value="XPA_N"/>
    <property type="match status" value="1"/>
</dbReference>
<feature type="compositionally biased region" description="Basic and acidic residues" evidence="10">
    <location>
        <begin position="42"/>
        <end position="55"/>
    </location>
</feature>
<name>A0A2P2I554_9CRUS</name>
<dbReference type="EMBL" id="IACF01003544">
    <property type="protein sequence ID" value="LAB69158.1"/>
    <property type="molecule type" value="mRNA"/>
</dbReference>
<evidence type="ECO:0000256" key="1">
    <source>
        <dbReference type="ARBA" id="ARBA00004123"/>
    </source>
</evidence>
<dbReference type="GO" id="GO:0070914">
    <property type="term" value="P:UV-damage excision repair"/>
    <property type="evidence" value="ECO:0007669"/>
    <property type="project" value="TreeGrafter"/>
</dbReference>
<comment type="similarity">
    <text evidence="2">Belongs to the XPA family.</text>
</comment>
<evidence type="ECO:0000259" key="11">
    <source>
        <dbReference type="Pfam" id="PF05181"/>
    </source>
</evidence>
<keyword evidence="6" id="KW-0862">Zinc</keyword>
<dbReference type="InterPro" id="IPR000465">
    <property type="entry name" value="XPA/RAD14"/>
</dbReference>